<dbReference type="InterPro" id="IPR036388">
    <property type="entry name" value="WH-like_DNA-bd_sf"/>
</dbReference>
<dbReference type="PANTHER" id="PTHR33169">
    <property type="entry name" value="PADR-FAMILY TRANSCRIPTIONAL REGULATOR"/>
    <property type="match status" value="1"/>
</dbReference>
<accession>A0A937AFE4</accession>
<dbReference type="SUPFAM" id="SSF46785">
    <property type="entry name" value="Winged helix' DNA-binding domain"/>
    <property type="match status" value="1"/>
</dbReference>
<comment type="caution">
    <text evidence="2">The sequence shown here is derived from an EMBL/GenBank/DDBJ whole genome shotgun (WGS) entry which is preliminary data.</text>
</comment>
<evidence type="ECO:0000259" key="1">
    <source>
        <dbReference type="Pfam" id="PF03551"/>
    </source>
</evidence>
<dbReference type="InterPro" id="IPR005149">
    <property type="entry name" value="Tscrpt_reg_PadR_N"/>
</dbReference>
<proteinExistence type="predicted"/>
<organism evidence="2 3">
    <name type="scientific">Marivirga atlantica</name>
    <dbReference type="NCBI Taxonomy" id="1548457"/>
    <lineage>
        <taxon>Bacteria</taxon>
        <taxon>Pseudomonadati</taxon>
        <taxon>Bacteroidota</taxon>
        <taxon>Cytophagia</taxon>
        <taxon>Cytophagales</taxon>
        <taxon>Marivirgaceae</taxon>
        <taxon>Marivirga</taxon>
    </lineage>
</organism>
<dbReference type="Gene3D" id="1.10.10.10">
    <property type="entry name" value="Winged helix-like DNA-binding domain superfamily/Winged helix DNA-binding domain"/>
    <property type="match status" value="1"/>
</dbReference>
<reference evidence="2" key="1">
    <citation type="submission" date="2021-01" db="EMBL/GenBank/DDBJ databases">
        <title>Marivirga sp. nov., isolated from intertidal surface sediments.</title>
        <authorList>
            <person name="Zhang M."/>
        </authorList>
    </citation>
    <scope>NUCLEOTIDE SEQUENCE</scope>
    <source>
        <strain evidence="2">SM1354</strain>
    </source>
</reference>
<protein>
    <submittedName>
        <fullName evidence="2">PadR family transcriptional regulator</fullName>
    </submittedName>
</protein>
<dbReference type="PANTHER" id="PTHR33169:SF14">
    <property type="entry name" value="TRANSCRIPTIONAL REGULATOR RV3488"/>
    <property type="match status" value="1"/>
</dbReference>
<evidence type="ECO:0000313" key="2">
    <source>
        <dbReference type="EMBL" id="MBL0765494.1"/>
    </source>
</evidence>
<dbReference type="Proteomes" id="UP000642920">
    <property type="component" value="Unassembled WGS sequence"/>
</dbReference>
<dbReference type="AlphaFoldDB" id="A0A937AFE4"/>
<keyword evidence="3" id="KW-1185">Reference proteome</keyword>
<gene>
    <name evidence="2" type="ORF">JKP34_09545</name>
</gene>
<evidence type="ECO:0000313" key="3">
    <source>
        <dbReference type="Proteomes" id="UP000642920"/>
    </source>
</evidence>
<dbReference type="InterPro" id="IPR052509">
    <property type="entry name" value="Metal_resp_DNA-bind_regulator"/>
</dbReference>
<dbReference type="Pfam" id="PF03551">
    <property type="entry name" value="PadR"/>
    <property type="match status" value="1"/>
</dbReference>
<sequence length="120" mass="13676">MIAEQIKSQMRKGILEYCVMQILLRGEVYASDLIEELQQANLLAVEGIIYPLLLKFKHEGLLTYEWVNSESGLPKKHYQLTDEGKQTANLLADELHALLNTTKAFEAKSVNDKPETNQEK</sequence>
<dbReference type="InterPro" id="IPR036390">
    <property type="entry name" value="WH_DNA-bd_sf"/>
</dbReference>
<feature type="domain" description="Transcription regulator PadR N-terminal" evidence="1">
    <location>
        <begin position="19"/>
        <end position="87"/>
    </location>
</feature>
<dbReference type="EMBL" id="JAERQG010000002">
    <property type="protein sequence ID" value="MBL0765494.1"/>
    <property type="molecule type" value="Genomic_DNA"/>
</dbReference>
<name>A0A937AFE4_9BACT</name>